<proteinExistence type="predicted"/>
<dbReference type="EMBL" id="VYKK01000004">
    <property type="protein sequence ID" value="KAA9007220.1"/>
    <property type="molecule type" value="Genomic_DNA"/>
</dbReference>
<keyword evidence="2" id="KW-1185">Reference proteome</keyword>
<dbReference type="AlphaFoldDB" id="A0A5J5GGT1"/>
<organism evidence="1 2">
    <name type="scientific">Paenibacillus spiritus</name>
    <dbReference type="NCBI Taxonomy" id="2496557"/>
    <lineage>
        <taxon>Bacteria</taxon>
        <taxon>Bacillati</taxon>
        <taxon>Bacillota</taxon>
        <taxon>Bacilli</taxon>
        <taxon>Bacillales</taxon>
        <taxon>Paenibacillaceae</taxon>
        <taxon>Paenibacillus</taxon>
    </lineage>
</organism>
<comment type="caution">
    <text evidence="1">The sequence shown here is derived from an EMBL/GenBank/DDBJ whole genome shotgun (WGS) entry which is preliminary data.</text>
</comment>
<sequence>MIDKLYAVCRVYRGTQYGDIHTIDSCYADRDEAEIYLREYNSNNLDDFYIDEISDSESIKSICESEGIELS</sequence>
<dbReference type="RefSeq" id="WP_150456510.1">
    <property type="nucleotide sequence ID" value="NZ_VYKK01000004.1"/>
</dbReference>
<dbReference type="Proteomes" id="UP000367750">
    <property type="component" value="Unassembled WGS sequence"/>
</dbReference>
<gene>
    <name evidence="1" type="ORF">F4V43_01665</name>
</gene>
<evidence type="ECO:0000313" key="1">
    <source>
        <dbReference type="EMBL" id="KAA9007220.1"/>
    </source>
</evidence>
<evidence type="ECO:0000313" key="2">
    <source>
        <dbReference type="Proteomes" id="UP000367750"/>
    </source>
</evidence>
<reference evidence="1 2" key="1">
    <citation type="submission" date="2019-09" db="EMBL/GenBank/DDBJ databases">
        <title>Bacillus ochoae sp. nov., Paenibacillus whitsoniae sp. nov., Paenibacillus spiritus sp. nov. Isolated from the Mars Exploration Rover during spacecraft assembly.</title>
        <authorList>
            <person name="Seuylemezian A."/>
            <person name="Vaishampayan P."/>
        </authorList>
    </citation>
    <scope>NUCLEOTIDE SEQUENCE [LARGE SCALE GENOMIC DNA]</scope>
    <source>
        <strain evidence="1 2">MER_111</strain>
    </source>
</reference>
<name>A0A5J5GGT1_9BACL</name>
<accession>A0A5J5GGT1</accession>
<protein>
    <submittedName>
        <fullName evidence="1">Uncharacterized protein</fullName>
    </submittedName>
</protein>